<dbReference type="AlphaFoldDB" id="A0A1M7EPK3"/>
<sequence length="286" mass="32863">MRLHTYKNAQSFLKANQPLLVDNEALTQLIIYNALQKLTVPSCNTCFFGTITECNQVILLFSNVTPYNLQIVAPIEEKPLLQAAIKLLIKYLLEINIPVKGISGNSVICNNFITYYTKKSPSSIFKEYLRSDILELRDVQTINIPNGFFRQAELSDLDTITHWNVLFGNDVLDLRLEYDRIIDMVKEQINNNLYYLFFNTDNIPVSMACTTRKLLNGSSISYVYTANNYRGLGYATAIMYHLSKSILEQGNQFCTLFVDKKNQAANRVYHKTGYKVIAENYNYYLT</sequence>
<dbReference type="Proteomes" id="UP000184038">
    <property type="component" value="Unassembled WGS sequence"/>
</dbReference>
<evidence type="ECO:0000313" key="3">
    <source>
        <dbReference type="Proteomes" id="UP000184038"/>
    </source>
</evidence>
<dbReference type="InterPro" id="IPR016181">
    <property type="entry name" value="Acyl_CoA_acyltransferase"/>
</dbReference>
<feature type="domain" description="N-acetyltransferase" evidence="1">
    <location>
        <begin position="147"/>
        <end position="286"/>
    </location>
</feature>
<evidence type="ECO:0000259" key="1">
    <source>
        <dbReference type="PROSITE" id="PS51186"/>
    </source>
</evidence>
<dbReference type="InterPro" id="IPR000182">
    <property type="entry name" value="GNAT_dom"/>
</dbReference>
<dbReference type="Gene3D" id="3.40.630.30">
    <property type="match status" value="1"/>
</dbReference>
<organism evidence="2 3">
    <name type="scientific">Anaerosporobacter mobilis DSM 15930</name>
    <dbReference type="NCBI Taxonomy" id="1120996"/>
    <lineage>
        <taxon>Bacteria</taxon>
        <taxon>Bacillati</taxon>
        <taxon>Bacillota</taxon>
        <taxon>Clostridia</taxon>
        <taxon>Lachnospirales</taxon>
        <taxon>Lachnospiraceae</taxon>
        <taxon>Anaerosporobacter</taxon>
    </lineage>
</organism>
<accession>A0A1M7EPK3</accession>
<proteinExistence type="predicted"/>
<gene>
    <name evidence="2" type="ORF">SAMN02746066_00108</name>
</gene>
<dbReference type="EMBL" id="FRCP01000005">
    <property type="protein sequence ID" value="SHL93630.1"/>
    <property type="molecule type" value="Genomic_DNA"/>
</dbReference>
<dbReference type="Pfam" id="PF08445">
    <property type="entry name" value="FR47"/>
    <property type="match status" value="1"/>
</dbReference>
<dbReference type="PROSITE" id="PS51186">
    <property type="entry name" value="GNAT"/>
    <property type="match status" value="1"/>
</dbReference>
<dbReference type="RefSeq" id="WP_073281668.1">
    <property type="nucleotide sequence ID" value="NZ_FRCP01000005.1"/>
</dbReference>
<dbReference type="GO" id="GO:0016747">
    <property type="term" value="F:acyltransferase activity, transferring groups other than amino-acyl groups"/>
    <property type="evidence" value="ECO:0007669"/>
    <property type="project" value="InterPro"/>
</dbReference>
<keyword evidence="3" id="KW-1185">Reference proteome</keyword>
<dbReference type="InterPro" id="IPR013653">
    <property type="entry name" value="GCN5-like_dom"/>
</dbReference>
<protein>
    <submittedName>
        <fullName evidence="2">FR47-like protein</fullName>
    </submittedName>
</protein>
<dbReference type="SUPFAM" id="SSF55729">
    <property type="entry name" value="Acyl-CoA N-acyltransferases (Nat)"/>
    <property type="match status" value="1"/>
</dbReference>
<evidence type="ECO:0000313" key="2">
    <source>
        <dbReference type="EMBL" id="SHL93630.1"/>
    </source>
</evidence>
<dbReference type="STRING" id="1120996.SAMN02746066_00108"/>
<reference evidence="2 3" key="1">
    <citation type="submission" date="2016-11" db="EMBL/GenBank/DDBJ databases">
        <authorList>
            <person name="Jaros S."/>
            <person name="Januszkiewicz K."/>
            <person name="Wedrychowicz H."/>
        </authorList>
    </citation>
    <scope>NUCLEOTIDE SEQUENCE [LARGE SCALE GENOMIC DNA]</scope>
    <source>
        <strain evidence="2 3">DSM 15930</strain>
    </source>
</reference>
<name>A0A1M7EPK3_9FIRM</name>
<dbReference type="OrthoDB" id="3174529at2"/>